<comment type="caution">
    <text evidence="3">The sequence shown here is derived from an EMBL/GenBank/DDBJ whole genome shotgun (WGS) entry which is preliminary data.</text>
</comment>
<evidence type="ECO:0000259" key="2">
    <source>
        <dbReference type="Pfam" id="PF03432"/>
    </source>
</evidence>
<dbReference type="Proteomes" id="UP000309138">
    <property type="component" value="Unassembled WGS sequence"/>
</dbReference>
<gene>
    <name evidence="3" type="ORF">FBR43_07365</name>
</gene>
<dbReference type="Pfam" id="PF03432">
    <property type="entry name" value="Relaxase"/>
    <property type="match status" value="1"/>
</dbReference>
<name>A0A4U1L297_9SPHN</name>
<evidence type="ECO:0000313" key="4">
    <source>
        <dbReference type="Proteomes" id="UP000309138"/>
    </source>
</evidence>
<reference evidence="3 4" key="1">
    <citation type="submission" date="2019-04" db="EMBL/GenBank/DDBJ databases">
        <authorList>
            <person name="Yang Y."/>
            <person name="Wei D."/>
        </authorList>
    </citation>
    <scope>NUCLEOTIDE SEQUENCE [LARGE SCALE GENOMIC DNA]</scope>
    <source>
        <strain evidence="3 4">L-1-4w-11</strain>
    </source>
</reference>
<evidence type="ECO:0000256" key="1">
    <source>
        <dbReference type="SAM" id="MobiDB-lite"/>
    </source>
</evidence>
<feature type="compositionally biased region" description="Basic residues" evidence="1">
    <location>
        <begin position="87"/>
        <end position="98"/>
    </location>
</feature>
<dbReference type="InterPro" id="IPR005094">
    <property type="entry name" value="Endonuclease_MobA/VirD2"/>
</dbReference>
<feature type="region of interest" description="Disordered" evidence="1">
    <location>
        <begin position="87"/>
        <end position="106"/>
    </location>
</feature>
<organism evidence="3 4">
    <name type="scientific">Sphingomonas baiyangensis</name>
    <dbReference type="NCBI Taxonomy" id="2572576"/>
    <lineage>
        <taxon>Bacteria</taxon>
        <taxon>Pseudomonadati</taxon>
        <taxon>Pseudomonadota</taxon>
        <taxon>Alphaproteobacteria</taxon>
        <taxon>Sphingomonadales</taxon>
        <taxon>Sphingomonadaceae</taxon>
        <taxon>Sphingomonas</taxon>
    </lineage>
</organism>
<evidence type="ECO:0000313" key="3">
    <source>
        <dbReference type="EMBL" id="TKD50604.1"/>
    </source>
</evidence>
<dbReference type="EMBL" id="SWKR01000002">
    <property type="protein sequence ID" value="TKD50604.1"/>
    <property type="molecule type" value="Genomic_DNA"/>
</dbReference>
<dbReference type="RefSeq" id="WP_136942548.1">
    <property type="nucleotide sequence ID" value="NZ_SWKR01000002.1"/>
</dbReference>
<dbReference type="OrthoDB" id="279005at2"/>
<protein>
    <recommendedName>
        <fullName evidence="2">MobA/VirD2-like nuclease domain-containing protein</fullName>
    </recommendedName>
</protein>
<keyword evidence="4" id="KW-1185">Reference proteome</keyword>
<dbReference type="AlphaFoldDB" id="A0A4U1L297"/>
<accession>A0A4U1L297</accession>
<sequence length="281" mass="30691">MVIVEKPAKEAEGNASRYVRSLARYMETAKRGALAEEYGLTLSRYMATDVQAARDRDAERVLATGGLVGGQVVAWDAALMQLKQRMAKRSSRSKKPARHLVGSVHTEEDITPEACADTAAVLADELGCEAGIIMWALHGDTDNRHIHFLVLTLDEHGAATPFGRDGRSHEAMQRAIARVEHAHGFAREAEARYQVRDGRVERATSMPPRAKKRAPIGPYVLQSEEQTGVESFTRYAQEVLAPQLERAASWDEAQAFLAPLGAQVIKTGSGGQLRTAMVSTT</sequence>
<feature type="domain" description="MobA/VirD2-like nuclease" evidence="2">
    <location>
        <begin position="75"/>
        <end position="184"/>
    </location>
</feature>
<proteinExistence type="predicted"/>